<dbReference type="Gene3D" id="3.40.1580.10">
    <property type="entry name" value="SMI1/KNR4-like"/>
    <property type="match status" value="1"/>
</dbReference>
<dbReference type="STRING" id="485913.Krac_7972"/>
<name>D6TLL1_KTERA</name>
<dbReference type="AlphaFoldDB" id="D6TLL1"/>
<reference evidence="2 3" key="1">
    <citation type="journal article" date="2011" name="Stand. Genomic Sci.">
        <title>Non-contiguous finished genome sequence and contextual data of the filamentous soil bacterium Ktedonobacter racemifer type strain (SOSP1-21).</title>
        <authorList>
            <person name="Chang Y.J."/>
            <person name="Land M."/>
            <person name="Hauser L."/>
            <person name="Chertkov O."/>
            <person name="Del Rio T.G."/>
            <person name="Nolan M."/>
            <person name="Copeland A."/>
            <person name="Tice H."/>
            <person name="Cheng J.F."/>
            <person name="Lucas S."/>
            <person name="Han C."/>
            <person name="Goodwin L."/>
            <person name="Pitluck S."/>
            <person name="Ivanova N."/>
            <person name="Ovchinikova G."/>
            <person name="Pati A."/>
            <person name="Chen A."/>
            <person name="Palaniappan K."/>
            <person name="Mavromatis K."/>
            <person name="Liolios K."/>
            <person name="Brettin T."/>
            <person name="Fiebig A."/>
            <person name="Rohde M."/>
            <person name="Abt B."/>
            <person name="Goker M."/>
            <person name="Detter J.C."/>
            <person name="Woyke T."/>
            <person name="Bristow J."/>
            <person name="Eisen J.A."/>
            <person name="Markowitz V."/>
            <person name="Hugenholtz P."/>
            <person name="Kyrpides N.C."/>
            <person name="Klenk H.P."/>
            <person name="Lapidus A."/>
        </authorList>
    </citation>
    <scope>NUCLEOTIDE SEQUENCE [LARGE SCALE GENOMIC DNA]</scope>
    <source>
        <strain evidence="3">DSM 44963</strain>
    </source>
</reference>
<dbReference type="SMART" id="SM00860">
    <property type="entry name" value="SMI1_KNR4"/>
    <property type="match status" value="1"/>
</dbReference>
<sequence>MTTWSVLKKKGGERHVVMLGQKKGRKTMESMSILWQRIEQGFATHSPHLLDLLRPGASEEELLQAEKALGVPLPEDFKTCYRLHNGGCLLAPLGCSEHITLSLNQIVGIPREVVALARPGTKHDDGNNGTWPVQPFLWHPQRIPFLWGGYGSEFFCLDMVPGPGGQVGQIVFAPHALQTPDLIAPSFQAFVAKAADDMEAYNYEFDPESPPSASEWY</sequence>
<dbReference type="PANTHER" id="PTHR47432:SF1">
    <property type="entry name" value="CELL WALL ASSEMBLY REGULATOR SMI1"/>
    <property type="match status" value="1"/>
</dbReference>
<evidence type="ECO:0000313" key="3">
    <source>
        <dbReference type="Proteomes" id="UP000004508"/>
    </source>
</evidence>
<organism evidence="2 3">
    <name type="scientific">Ktedonobacter racemifer DSM 44963</name>
    <dbReference type="NCBI Taxonomy" id="485913"/>
    <lineage>
        <taxon>Bacteria</taxon>
        <taxon>Bacillati</taxon>
        <taxon>Chloroflexota</taxon>
        <taxon>Ktedonobacteria</taxon>
        <taxon>Ktedonobacterales</taxon>
        <taxon>Ktedonobacteraceae</taxon>
        <taxon>Ktedonobacter</taxon>
    </lineage>
</organism>
<dbReference type="EMBL" id="ADVG01000002">
    <property type="protein sequence ID" value="EFH86661.1"/>
    <property type="molecule type" value="Genomic_DNA"/>
</dbReference>
<accession>D6TLL1</accession>
<dbReference type="InParanoid" id="D6TLL1"/>
<dbReference type="InterPro" id="IPR018958">
    <property type="entry name" value="Knr4/Smi1-like_dom"/>
</dbReference>
<dbReference type="eggNOG" id="COG4282">
    <property type="taxonomic scope" value="Bacteria"/>
</dbReference>
<dbReference type="SUPFAM" id="SSF160631">
    <property type="entry name" value="SMI1/KNR4-like"/>
    <property type="match status" value="1"/>
</dbReference>
<feature type="domain" description="Knr4/Smi1-like" evidence="1">
    <location>
        <begin position="56"/>
        <end position="193"/>
    </location>
</feature>
<proteinExistence type="predicted"/>
<comment type="caution">
    <text evidence="2">The sequence shown here is derived from an EMBL/GenBank/DDBJ whole genome shotgun (WGS) entry which is preliminary data.</text>
</comment>
<dbReference type="Pfam" id="PF09346">
    <property type="entry name" value="SMI1_KNR4"/>
    <property type="match status" value="1"/>
</dbReference>
<evidence type="ECO:0000259" key="1">
    <source>
        <dbReference type="SMART" id="SM00860"/>
    </source>
</evidence>
<protein>
    <submittedName>
        <fullName evidence="2">Cell wall assembly/cell proliferation coordinating protein, KNR4</fullName>
    </submittedName>
</protein>
<dbReference type="Proteomes" id="UP000004508">
    <property type="component" value="Unassembled WGS sequence"/>
</dbReference>
<dbReference type="InterPro" id="IPR037883">
    <property type="entry name" value="Knr4/Smi1-like_sf"/>
</dbReference>
<dbReference type="InterPro" id="IPR051873">
    <property type="entry name" value="KNR4/SMI1_regulator"/>
</dbReference>
<evidence type="ECO:0000313" key="2">
    <source>
        <dbReference type="EMBL" id="EFH86661.1"/>
    </source>
</evidence>
<dbReference type="PANTHER" id="PTHR47432">
    <property type="entry name" value="CELL WALL ASSEMBLY REGULATOR SMI1"/>
    <property type="match status" value="1"/>
</dbReference>
<gene>
    <name evidence="2" type="ORF">Krac_7972</name>
</gene>
<keyword evidence="3" id="KW-1185">Reference proteome</keyword>